<dbReference type="OMA" id="IMRNEFK"/>
<proteinExistence type="predicted"/>
<keyword evidence="3" id="KW-1185">Reference proteome</keyword>
<feature type="region of interest" description="Disordered" evidence="1">
    <location>
        <begin position="353"/>
        <end position="375"/>
    </location>
</feature>
<name>A0A1G4MKM2_LACFM</name>
<evidence type="ECO:0000313" key="3">
    <source>
        <dbReference type="Proteomes" id="UP000190831"/>
    </source>
</evidence>
<sequence length="375" mass="42629">MSQLKLLQSANPILFSAEQYDRYPTTHVELKQYLEAPHAPERPATIIDYLDSILFCEEDSEIDLKKKLSVEYALYKASGLASSVASLEELQNWCTQISNGDGRNVDQETKEKLYSSLLAGLQSVSIENVSALALMSANLGRNGDDYDRSLSSSRHLQQSQMEELTSYLISSSLQKGIDLKPIEKQQPLPDDMNFLKQCIDDLISKCEAKEQVVRVQSPVKSSSELELALKDLQLAHSFLTKKFEGDRNEYIHNIERLSKTNKELSNELQSFQSQISDLKENCKNLEDQRKKLKDELSQSSFVTPRAQSSADVSFPMSPTSDMSSPSGSGRPYSLAIMRAEFRKILSETQKKYERELQEERQTRKQLEKELASRQY</sequence>
<dbReference type="AlphaFoldDB" id="A0A1G4MKM2"/>
<feature type="compositionally biased region" description="Low complexity" evidence="1">
    <location>
        <begin position="313"/>
        <end position="331"/>
    </location>
</feature>
<dbReference type="STRING" id="4955.A0A1G4MKM2"/>
<organism evidence="2 3">
    <name type="scientific">Lachancea fermentati</name>
    <name type="common">Zygosaccharomyces fermentati</name>
    <dbReference type="NCBI Taxonomy" id="4955"/>
    <lineage>
        <taxon>Eukaryota</taxon>
        <taxon>Fungi</taxon>
        <taxon>Dikarya</taxon>
        <taxon>Ascomycota</taxon>
        <taxon>Saccharomycotina</taxon>
        <taxon>Saccharomycetes</taxon>
        <taxon>Saccharomycetales</taxon>
        <taxon>Saccharomycetaceae</taxon>
        <taxon>Lachancea</taxon>
    </lineage>
</organism>
<evidence type="ECO:0000313" key="2">
    <source>
        <dbReference type="EMBL" id="SCW04319.1"/>
    </source>
</evidence>
<dbReference type="EMBL" id="LT598491">
    <property type="protein sequence ID" value="SCW04319.1"/>
    <property type="molecule type" value="Genomic_DNA"/>
</dbReference>
<feature type="compositionally biased region" description="Polar residues" evidence="1">
    <location>
        <begin position="297"/>
        <end position="311"/>
    </location>
</feature>
<evidence type="ECO:0000256" key="1">
    <source>
        <dbReference type="SAM" id="MobiDB-lite"/>
    </source>
</evidence>
<dbReference type="Proteomes" id="UP000190831">
    <property type="component" value="Chromosome H"/>
</dbReference>
<reference evidence="2 3" key="1">
    <citation type="submission" date="2016-03" db="EMBL/GenBank/DDBJ databases">
        <authorList>
            <person name="Devillers H."/>
        </authorList>
    </citation>
    <scope>NUCLEOTIDE SEQUENCE [LARGE SCALE GENOMIC DNA]</scope>
    <source>
        <strain evidence="2">CBS 6772</strain>
    </source>
</reference>
<gene>
    <name evidence="2" type="ORF">LAFE_0H10924G</name>
</gene>
<accession>A0A1G4MKM2</accession>
<protein>
    <submittedName>
        <fullName evidence="2">LAFE_0H10924g1_1</fullName>
    </submittedName>
</protein>
<dbReference type="OrthoDB" id="3996692at2759"/>
<feature type="region of interest" description="Disordered" evidence="1">
    <location>
        <begin position="294"/>
        <end position="331"/>
    </location>
</feature>